<organism evidence="1 2">
    <name type="scientific">Bacillus cereus</name>
    <dbReference type="NCBI Taxonomy" id="1396"/>
    <lineage>
        <taxon>Bacteria</taxon>
        <taxon>Bacillati</taxon>
        <taxon>Bacillota</taxon>
        <taxon>Bacilli</taxon>
        <taxon>Bacillales</taxon>
        <taxon>Bacillaceae</taxon>
        <taxon>Bacillus</taxon>
        <taxon>Bacillus cereus group</taxon>
    </lineage>
</organism>
<gene>
    <name evidence="1" type="ORF">AT268_32210</name>
</gene>
<accession>A0A9X0MJX4</accession>
<evidence type="ECO:0000313" key="1">
    <source>
        <dbReference type="EMBL" id="KXY51166.1"/>
    </source>
</evidence>
<dbReference type="RefSeq" id="WP_061662504.1">
    <property type="nucleotide sequence ID" value="NZ_LOMO01000001.1"/>
</dbReference>
<name>A0A9X0MJX4_BACCE</name>
<comment type="caution">
    <text evidence="1">The sequence shown here is derived from an EMBL/GenBank/DDBJ whole genome shotgun (WGS) entry which is preliminary data.</text>
</comment>
<dbReference type="AlphaFoldDB" id="A0A9X0MJX4"/>
<sequence length="256" mass="29764">MNLDGMKELIKQNAMKRKQMFTELKEPWEVVRLNFGTTSKKLNDILQHGITPQNGVPSHPELVYLTSKWHYWYAFQENKKSLIETVGKERYESESITSLWNETGDFPIYISLEVPKEILVLDENVVHQLDIKKKIQNGDIESPDDISLENCLEHGVVASIDAIKPWYIDEVNIIGSEEYRDELLDGAYGEEANLWFEEFEIGSITADSLNLYEQVAHGNLVKVVVFSPITEDNPKIKRIYIKDEKLQIDFDWNWIK</sequence>
<dbReference type="EMBL" id="LOMO01000001">
    <property type="protein sequence ID" value="KXY51166.1"/>
    <property type="molecule type" value="Genomic_DNA"/>
</dbReference>
<dbReference type="Proteomes" id="UP000075476">
    <property type="component" value="Unassembled WGS sequence"/>
</dbReference>
<evidence type="ECO:0000313" key="2">
    <source>
        <dbReference type="Proteomes" id="UP000075476"/>
    </source>
</evidence>
<reference evidence="1 2" key="1">
    <citation type="submission" date="2015-12" db="EMBL/GenBank/DDBJ databases">
        <title>Bacillus cereus Group isolate.</title>
        <authorList>
            <person name="Kovac J."/>
        </authorList>
    </citation>
    <scope>NUCLEOTIDE SEQUENCE [LARGE SCALE GENOMIC DNA]</scope>
    <source>
        <strain evidence="1 2">FSL K6-0073</strain>
    </source>
</reference>
<protein>
    <submittedName>
        <fullName evidence="1">Uncharacterized protein</fullName>
    </submittedName>
</protein>
<proteinExistence type="predicted"/>